<reference evidence="1" key="1">
    <citation type="journal article" date="2021" name="Proc. Natl. Acad. Sci. U.S.A.">
        <title>A Catalog of Tens of Thousands of Viruses from Human Metagenomes Reveals Hidden Associations with Chronic Diseases.</title>
        <authorList>
            <person name="Tisza M.J."/>
            <person name="Buck C.B."/>
        </authorList>
    </citation>
    <scope>NUCLEOTIDE SEQUENCE</scope>
    <source>
        <strain evidence="1">Ctk5O4</strain>
    </source>
</reference>
<evidence type="ECO:0000313" key="1">
    <source>
        <dbReference type="EMBL" id="DAF51235.1"/>
    </source>
</evidence>
<proteinExistence type="predicted"/>
<protein>
    <submittedName>
        <fullName evidence="1">Uncharacterized protein</fullName>
    </submittedName>
</protein>
<accession>A0A8S5SK87</accession>
<organism evidence="1">
    <name type="scientific">Siphoviridae sp. ctk5O4</name>
    <dbReference type="NCBI Taxonomy" id="2827921"/>
    <lineage>
        <taxon>Viruses</taxon>
        <taxon>Duplodnaviria</taxon>
        <taxon>Heunggongvirae</taxon>
        <taxon>Uroviricota</taxon>
        <taxon>Caudoviricetes</taxon>
    </lineage>
</organism>
<dbReference type="EMBL" id="BK032612">
    <property type="protein sequence ID" value="DAF51235.1"/>
    <property type="molecule type" value="Genomic_DNA"/>
</dbReference>
<name>A0A8S5SK87_9CAUD</name>
<sequence length="33" mass="3525">MRIPFGSASSHTNICLGFASAQPSMLFISNLLL</sequence>